<feature type="transmembrane region" description="Helical" evidence="1">
    <location>
        <begin position="60"/>
        <end position="79"/>
    </location>
</feature>
<gene>
    <name evidence="2" type="ORF">LXM24_01450</name>
</gene>
<keyword evidence="1" id="KW-0472">Membrane</keyword>
<feature type="transmembrane region" description="Helical" evidence="1">
    <location>
        <begin position="86"/>
        <end position="103"/>
    </location>
</feature>
<reference evidence="2" key="1">
    <citation type="submission" date="2021-12" db="EMBL/GenBank/DDBJ databases">
        <title>Novel species in genus Dyadobacter.</title>
        <authorList>
            <person name="Ma C."/>
        </authorList>
    </citation>
    <scope>NUCLEOTIDE SEQUENCE</scope>
    <source>
        <strain evidence="2">CY399</strain>
    </source>
</reference>
<organism evidence="2 3">
    <name type="scientific">Dyadobacter fanqingshengii</name>
    <dbReference type="NCBI Taxonomy" id="2906443"/>
    <lineage>
        <taxon>Bacteria</taxon>
        <taxon>Pseudomonadati</taxon>
        <taxon>Bacteroidota</taxon>
        <taxon>Cytophagia</taxon>
        <taxon>Cytophagales</taxon>
        <taxon>Spirosomataceae</taxon>
        <taxon>Dyadobacter</taxon>
    </lineage>
</organism>
<comment type="caution">
    <text evidence="2">The sequence shown here is derived from an EMBL/GenBank/DDBJ whole genome shotgun (WGS) entry which is preliminary data.</text>
</comment>
<keyword evidence="3" id="KW-1185">Reference proteome</keyword>
<keyword evidence="1" id="KW-1133">Transmembrane helix</keyword>
<feature type="transmembrane region" description="Helical" evidence="1">
    <location>
        <begin position="12"/>
        <end position="28"/>
    </location>
</feature>
<proteinExistence type="predicted"/>
<dbReference type="AlphaFoldDB" id="A0A9X1P4L5"/>
<evidence type="ECO:0000313" key="3">
    <source>
        <dbReference type="Proteomes" id="UP001139700"/>
    </source>
</evidence>
<name>A0A9X1P4L5_9BACT</name>
<sequence>MIPVTQLRKIHLVGLLLFFVVLTLSTYINRFPTGDDAWFGEQSYWLEKEGIIRSEFFKGIVGRFLKVYSLALLVSFWLITKANAGMYLVLFIPFMLILTYELYRLEPVRHNHLRWLLGLYFVIGIFGSVQLIRKNISLGYLSRLPLTQTLKIITGRTSMAVLRCFCSWSKMLNDAFGIEKDRLKLKMHLLQANRIKRLYNSWSLPGFLRAGRSIVTLEGIGIFKNVLLFE</sequence>
<dbReference type="RefSeq" id="WP_234611243.1">
    <property type="nucleotide sequence ID" value="NZ_CP098806.1"/>
</dbReference>
<dbReference type="Proteomes" id="UP001139700">
    <property type="component" value="Unassembled WGS sequence"/>
</dbReference>
<feature type="transmembrane region" description="Helical" evidence="1">
    <location>
        <begin position="115"/>
        <end position="133"/>
    </location>
</feature>
<accession>A0A9X1P4L5</accession>
<evidence type="ECO:0000313" key="2">
    <source>
        <dbReference type="EMBL" id="MCF0038731.1"/>
    </source>
</evidence>
<protein>
    <submittedName>
        <fullName evidence="2">Uncharacterized protein</fullName>
    </submittedName>
</protein>
<dbReference type="EMBL" id="JAJTTA010000001">
    <property type="protein sequence ID" value="MCF0038731.1"/>
    <property type="molecule type" value="Genomic_DNA"/>
</dbReference>
<keyword evidence="1" id="KW-0812">Transmembrane</keyword>
<evidence type="ECO:0000256" key="1">
    <source>
        <dbReference type="SAM" id="Phobius"/>
    </source>
</evidence>